<sequence length="325" mass="35339">MQASPKTKVPARKAMRALGPCRESIASVAGFPSSVAKLEKVYTKPSQVPIVLEVQRPLTHCTVKEKKMSVCTKLPVPTPISTVTTNKAETAIAPKGNQTTRTTSNVKTFMIMIVFTGPSFRSDSHEGSVLPTIAPLFGLGQAAVLRLATVLFHDISGKGDFDQSECSTYMLLGDLPKMLKLTSQNFGDIIISLIAVKSQLSSVSAPVGCDSFRSTRKFPMVMKAIMMPARMRTPVLHSYLLKSSWRTREKKIPPTAEPTVTHPVARPSRILNHWLTTVNPTVVGAAVEWEGVSGHCEAAGGQTPKIEEEEYIPHDMPATTKQAMN</sequence>
<dbReference type="AlphaFoldDB" id="Q6MV29"/>
<reference evidence="1" key="2">
    <citation type="submission" date="2003-11" db="EMBL/GenBank/DDBJ databases">
        <authorList>
            <person name="German Neurospora genome project"/>
        </authorList>
    </citation>
    <scope>NUCLEOTIDE SEQUENCE</scope>
</reference>
<gene>
    <name evidence="1" type="primary">B16B8.120</name>
</gene>
<accession>Q6MV29</accession>
<proteinExistence type="predicted"/>
<organism evidence="1">
    <name type="scientific">Neurospora crassa</name>
    <dbReference type="NCBI Taxonomy" id="5141"/>
    <lineage>
        <taxon>Eukaryota</taxon>
        <taxon>Fungi</taxon>
        <taxon>Dikarya</taxon>
        <taxon>Ascomycota</taxon>
        <taxon>Pezizomycotina</taxon>
        <taxon>Sordariomycetes</taxon>
        <taxon>Sordariomycetidae</taxon>
        <taxon>Sordariales</taxon>
        <taxon>Sordariaceae</taxon>
        <taxon>Neurospora</taxon>
    </lineage>
</organism>
<reference evidence="1" key="1">
    <citation type="submission" date="2003-11" db="EMBL/GenBank/DDBJ databases">
        <authorList>
            <person name="Schulte U."/>
            <person name="Aign V."/>
            <person name="Hoheisel J."/>
            <person name="Brandt P."/>
            <person name="Fartmann B."/>
            <person name="Holland R."/>
            <person name="Nyakatura G."/>
            <person name="Mewes H.W."/>
            <person name="Mannhaupt G."/>
        </authorList>
    </citation>
    <scope>NUCLEOTIDE SEQUENCE</scope>
</reference>
<evidence type="ECO:0000313" key="1">
    <source>
        <dbReference type="EMBL" id="CAE76472.1"/>
    </source>
</evidence>
<dbReference type="EMBL" id="BX842634">
    <property type="protein sequence ID" value="CAE76472.1"/>
    <property type="molecule type" value="Genomic_DNA"/>
</dbReference>
<name>Q6MV29_NEUCS</name>
<protein>
    <submittedName>
        <fullName evidence="1">Uncharacterized protein B16B8.120</fullName>
    </submittedName>
</protein>